<evidence type="ECO:0000313" key="3">
    <source>
        <dbReference type="Proteomes" id="UP000396788"/>
    </source>
</evidence>
<protein>
    <recommendedName>
        <fullName evidence="4">Lipoprotein</fullName>
    </recommendedName>
</protein>
<dbReference type="PROSITE" id="PS51257">
    <property type="entry name" value="PROKAR_LIPOPROTEIN"/>
    <property type="match status" value="1"/>
</dbReference>
<organism evidence="2 3">
    <name type="scientific">Pandoraea cepalis</name>
    <dbReference type="NCBI Taxonomy" id="2508294"/>
    <lineage>
        <taxon>Bacteria</taxon>
        <taxon>Pseudomonadati</taxon>
        <taxon>Pseudomonadota</taxon>
        <taxon>Betaproteobacteria</taxon>
        <taxon>Burkholderiales</taxon>
        <taxon>Burkholderiaceae</taxon>
        <taxon>Pandoraea</taxon>
    </lineage>
</organism>
<reference evidence="2 3" key="1">
    <citation type="submission" date="2019-08" db="EMBL/GenBank/DDBJ databases">
        <authorList>
            <person name="Peeters C."/>
        </authorList>
    </citation>
    <scope>NUCLEOTIDE SEQUENCE [LARGE SCALE GENOMIC DNA]</scope>
    <source>
        <strain evidence="2 3">LMG 31107</strain>
    </source>
</reference>
<gene>
    <name evidence="2" type="ORF">PCE31107_03470</name>
</gene>
<evidence type="ECO:0000313" key="2">
    <source>
        <dbReference type="EMBL" id="VVE27318.1"/>
    </source>
</evidence>
<feature type="signal peptide" evidence="1">
    <location>
        <begin position="1"/>
        <end position="21"/>
    </location>
</feature>
<dbReference type="Proteomes" id="UP000396788">
    <property type="component" value="Unassembled WGS sequence"/>
</dbReference>
<evidence type="ECO:0008006" key="4">
    <source>
        <dbReference type="Google" id="ProtNLM"/>
    </source>
</evidence>
<accession>A0A5E4WR70</accession>
<evidence type="ECO:0000256" key="1">
    <source>
        <dbReference type="SAM" id="SignalP"/>
    </source>
</evidence>
<name>A0A5E4WR70_9BURK</name>
<dbReference type="RefSeq" id="WP_150609997.1">
    <property type="nucleotide sequence ID" value="NZ_CABPRY010000008.1"/>
</dbReference>
<proteinExistence type="predicted"/>
<feature type="chain" id="PRO_5022670074" description="Lipoprotein" evidence="1">
    <location>
        <begin position="22"/>
        <end position="197"/>
    </location>
</feature>
<dbReference type="AlphaFoldDB" id="A0A5E4WR70"/>
<keyword evidence="1" id="KW-0732">Signal</keyword>
<dbReference type="EMBL" id="CABPRY010000008">
    <property type="protein sequence ID" value="VVE27318.1"/>
    <property type="molecule type" value="Genomic_DNA"/>
</dbReference>
<sequence length="197" mass="21532">MLMSQKNLFSLAAIFLFSACATTHLPAISQQYDPSNSARIRLFGQNGKPSFMTVEMPQGNTVEVTVGGSAGDAFSSFLGTTKNESIGISETENTKNIQQRGSLLSKVFYREFVIPAGRKLQVRNAFIELGHFYHRPGGSIAMVKNSVSCSSQIVSFVPEAGKDYEVGSYRNGRQCSVMVFEIRNQQGTVLSSPIEID</sequence>